<proteinExistence type="predicted"/>
<dbReference type="Gene3D" id="1.10.3210.10">
    <property type="entry name" value="Hypothetical protein af1432"/>
    <property type="match status" value="1"/>
</dbReference>
<dbReference type="PANTHER" id="PTHR43155:SF2">
    <property type="entry name" value="CYCLIC DI-GMP PHOSPHODIESTERASE PA4108"/>
    <property type="match status" value="1"/>
</dbReference>
<protein>
    <recommendedName>
        <fullName evidence="7">Metal dependent phosphohydrolase</fullName>
    </recommendedName>
</protein>
<dbReference type="GO" id="GO:0004672">
    <property type="term" value="F:protein kinase activity"/>
    <property type="evidence" value="ECO:0007669"/>
    <property type="project" value="UniProtKB-ARBA"/>
</dbReference>
<keyword evidence="1" id="KW-0902">Two-component regulatory system</keyword>
<dbReference type="SUPFAM" id="SSF47226">
    <property type="entry name" value="Histidine-containing phosphotransfer domain, HPT domain"/>
    <property type="match status" value="1"/>
</dbReference>
<dbReference type="CDD" id="cd00077">
    <property type="entry name" value="HDc"/>
    <property type="match status" value="1"/>
</dbReference>
<dbReference type="GO" id="GO:0000160">
    <property type="term" value="P:phosphorelay signal transduction system"/>
    <property type="evidence" value="ECO:0007669"/>
    <property type="project" value="UniProtKB-KW"/>
</dbReference>
<dbReference type="EMBL" id="AP023086">
    <property type="protein sequence ID" value="BCD96195.1"/>
    <property type="molecule type" value="Genomic_DNA"/>
</dbReference>
<dbReference type="Pfam" id="PF13487">
    <property type="entry name" value="HD_5"/>
    <property type="match status" value="1"/>
</dbReference>
<evidence type="ECO:0000256" key="1">
    <source>
        <dbReference type="ARBA" id="ARBA00023012"/>
    </source>
</evidence>
<sequence length="381" mass="42125">MQLAGNRLPMLDDESKKDLLEAFEDLHIEVEACLVDALNGVEASGQGALLNRLFRAIHNVKGNAGLMGVQPVVDFAHVIEEVAESLRSNKFDLSEKVAEALLIAMDRLRDIHEQELLDKRFDNLCIDELKALYHALAVADKDAACAVAQQTLQFLGAGVADEHASLSASPIVSNDQHILQLGPCADSDLQARDLAFFQHTALALDNLEPSWFGRSIQLYDWAMKMNEISGRQVDETQFAAAIYLHDLGMSFVPAEIAGNRLYANPQSHDAVRNHPDWGYQYLVRMPGWEEAATIIREHHECVDGTGYPSGLKGGDIHPGAKILKILDSFFALTNGCVDVGRRSSTVRAVSAINARIDTEFEGLWVQCFNHMIRKELRLGNI</sequence>
<dbReference type="InterPro" id="IPR003607">
    <property type="entry name" value="HD/PDEase_dom"/>
</dbReference>
<evidence type="ECO:0000313" key="5">
    <source>
        <dbReference type="EMBL" id="BCD96195.1"/>
    </source>
</evidence>
<dbReference type="PROSITE" id="PS51832">
    <property type="entry name" value="HD_GYP"/>
    <property type="match status" value="1"/>
</dbReference>
<dbReference type="PANTHER" id="PTHR43155">
    <property type="entry name" value="CYCLIC DI-GMP PHOSPHODIESTERASE PA4108-RELATED"/>
    <property type="match status" value="1"/>
</dbReference>
<organism evidence="5 6">
    <name type="scientific">Marinagarivorans cellulosilyticus</name>
    <dbReference type="NCBI Taxonomy" id="2721545"/>
    <lineage>
        <taxon>Bacteria</taxon>
        <taxon>Pseudomonadati</taxon>
        <taxon>Pseudomonadota</taxon>
        <taxon>Gammaproteobacteria</taxon>
        <taxon>Cellvibrionales</taxon>
        <taxon>Cellvibrionaceae</taxon>
        <taxon>Marinagarivorans</taxon>
    </lineage>
</organism>
<gene>
    <name evidence="5" type="ORF">MARGE09_P0394</name>
</gene>
<dbReference type="InterPro" id="IPR036641">
    <property type="entry name" value="HPT_dom_sf"/>
</dbReference>
<dbReference type="Pfam" id="PF01627">
    <property type="entry name" value="Hpt"/>
    <property type="match status" value="1"/>
</dbReference>
<evidence type="ECO:0008006" key="7">
    <source>
        <dbReference type="Google" id="ProtNLM"/>
    </source>
</evidence>
<feature type="domain" description="HD-GYP" evidence="4">
    <location>
        <begin position="186"/>
        <end position="381"/>
    </location>
</feature>
<dbReference type="GO" id="GO:0008081">
    <property type="term" value="F:phosphoric diester hydrolase activity"/>
    <property type="evidence" value="ECO:0007669"/>
    <property type="project" value="UniProtKB-ARBA"/>
</dbReference>
<dbReference type="SMART" id="SM00073">
    <property type="entry name" value="HPT"/>
    <property type="match status" value="1"/>
</dbReference>
<dbReference type="Proteomes" id="UP001320119">
    <property type="component" value="Chromosome"/>
</dbReference>
<dbReference type="PROSITE" id="PS50894">
    <property type="entry name" value="HPT"/>
    <property type="match status" value="1"/>
</dbReference>
<evidence type="ECO:0000259" key="3">
    <source>
        <dbReference type="PROSITE" id="PS50894"/>
    </source>
</evidence>
<dbReference type="SUPFAM" id="SSF109604">
    <property type="entry name" value="HD-domain/PDEase-like"/>
    <property type="match status" value="1"/>
</dbReference>
<dbReference type="KEGG" id="marq:MARGE09_P0394"/>
<name>A0AAN2BIP0_9GAMM</name>
<evidence type="ECO:0000313" key="6">
    <source>
        <dbReference type="Proteomes" id="UP001320119"/>
    </source>
</evidence>
<keyword evidence="2" id="KW-0597">Phosphoprotein</keyword>
<dbReference type="CDD" id="cd00088">
    <property type="entry name" value="HPT"/>
    <property type="match status" value="1"/>
</dbReference>
<dbReference type="AlphaFoldDB" id="A0AAN2BIP0"/>
<accession>A0AAN2BIP0</accession>
<feature type="modified residue" description="Phosphohistidine" evidence="2">
    <location>
        <position position="58"/>
    </location>
</feature>
<dbReference type="InterPro" id="IPR037522">
    <property type="entry name" value="HD_GYP_dom"/>
</dbReference>
<keyword evidence="6" id="KW-1185">Reference proteome</keyword>
<dbReference type="Gene3D" id="1.20.120.160">
    <property type="entry name" value="HPT domain"/>
    <property type="match status" value="1"/>
</dbReference>
<dbReference type="InterPro" id="IPR008207">
    <property type="entry name" value="Sig_transdc_His_kin_Hpt_dom"/>
</dbReference>
<feature type="domain" description="HPt" evidence="3">
    <location>
        <begin position="12"/>
        <end position="115"/>
    </location>
</feature>
<evidence type="ECO:0000259" key="4">
    <source>
        <dbReference type="PROSITE" id="PS51832"/>
    </source>
</evidence>
<evidence type="ECO:0000256" key="2">
    <source>
        <dbReference type="PROSITE-ProRule" id="PRU00110"/>
    </source>
</evidence>
<reference evidence="5 6" key="1">
    <citation type="journal article" date="2022" name="IScience">
        <title>An ultrasensitive nanofiber-based assay for enzymatic hydrolysis and deep-sea microbial degradation of cellulose.</title>
        <authorList>
            <person name="Tsudome M."/>
            <person name="Tachioka M."/>
            <person name="Miyazaki M."/>
            <person name="Uchimura K."/>
            <person name="Tsuda M."/>
            <person name="Takaki Y."/>
            <person name="Deguchi S."/>
        </authorList>
    </citation>
    <scope>NUCLEOTIDE SEQUENCE [LARGE SCALE GENOMIC DNA]</scope>
    <source>
        <strain evidence="5 6">GE09</strain>
    </source>
</reference>